<keyword evidence="7" id="KW-0812">Transmembrane</keyword>
<keyword evidence="10" id="KW-1185">Reference proteome</keyword>
<keyword evidence="5 6" id="KW-0129">CBS domain</keyword>
<evidence type="ECO:0000256" key="1">
    <source>
        <dbReference type="ARBA" id="ARBA00004651"/>
    </source>
</evidence>
<dbReference type="Pfam" id="PF00571">
    <property type="entry name" value="CBS"/>
    <property type="match status" value="1"/>
</dbReference>
<dbReference type="InterPro" id="IPR044751">
    <property type="entry name" value="Ion_transp-like_CBS"/>
</dbReference>
<reference evidence="9 10" key="1">
    <citation type="submission" date="2014-03" db="EMBL/GenBank/DDBJ databases">
        <title>Bradyrhizobium valentinum sp. nov., isolated from effective nodules of Lupinus mariae-josephae, a lupine endemic of basic-lime soils in Eastern Spain.</title>
        <authorList>
            <person name="Duran D."/>
            <person name="Rey L."/>
            <person name="Navarro A."/>
            <person name="Busquets A."/>
            <person name="Imperial J."/>
            <person name="Ruiz-Argueso T."/>
        </authorList>
    </citation>
    <scope>NUCLEOTIDE SEQUENCE [LARGE SCALE GENOMIC DNA]</scope>
    <source>
        <strain evidence="9 10">LmjM3</strain>
    </source>
</reference>
<keyword evidence="7" id="KW-1133">Transmembrane helix</keyword>
<dbReference type="SUPFAM" id="SSF54631">
    <property type="entry name" value="CBS-domain pair"/>
    <property type="match status" value="1"/>
</dbReference>
<keyword evidence="7" id="KW-0472">Membrane</keyword>
<protein>
    <recommendedName>
        <fullName evidence="8">CBS domain-containing protein</fullName>
    </recommendedName>
</protein>
<dbReference type="InterPro" id="IPR036318">
    <property type="entry name" value="FAD-bd_PCMH-like_sf"/>
</dbReference>
<comment type="similarity">
    <text evidence="2">Belongs to the UPF0053 family. Hemolysin C subfamily.</text>
</comment>
<comment type="subcellular location">
    <subcellularLocation>
        <location evidence="1">Cell membrane</location>
        <topology evidence="1">Multi-pass membrane protein</topology>
    </subcellularLocation>
</comment>
<dbReference type="InterPro" id="IPR016169">
    <property type="entry name" value="FAD-bd_PCMH_sub2"/>
</dbReference>
<evidence type="ECO:0000256" key="3">
    <source>
        <dbReference type="ARBA" id="ARBA00022475"/>
    </source>
</evidence>
<dbReference type="Gene3D" id="3.30.465.10">
    <property type="match status" value="1"/>
</dbReference>
<gene>
    <name evidence="9" type="ORF">CP49_36725</name>
</gene>
<dbReference type="InterPro" id="IPR000644">
    <property type="entry name" value="CBS_dom"/>
</dbReference>
<dbReference type="InterPro" id="IPR046342">
    <property type="entry name" value="CBS_dom_sf"/>
</dbReference>
<feature type="transmembrane region" description="Helical" evidence="7">
    <location>
        <begin position="12"/>
        <end position="36"/>
    </location>
</feature>
<dbReference type="Gene3D" id="3.10.580.10">
    <property type="entry name" value="CBS-domain"/>
    <property type="match status" value="1"/>
</dbReference>
<proteinExistence type="inferred from homology"/>
<evidence type="ECO:0000256" key="7">
    <source>
        <dbReference type="SAM" id="Phobius"/>
    </source>
</evidence>
<comment type="caution">
    <text evidence="9">The sequence shown here is derived from an EMBL/GenBank/DDBJ whole genome shotgun (WGS) entry which is preliminary data.</text>
</comment>
<dbReference type="SMART" id="SM01091">
    <property type="entry name" value="CorC_HlyC"/>
    <property type="match status" value="1"/>
</dbReference>
<dbReference type="EMBL" id="LLXX01000125">
    <property type="protein sequence ID" value="KRR04408.1"/>
    <property type="molecule type" value="Genomic_DNA"/>
</dbReference>
<dbReference type="AlphaFoldDB" id="A0A0R3L8Z2"/>
<evidence type="ECO:0000259" key="8">
    <source>
        <dbReference type="PROSITE" id="PS51371"/>
    </source>
</evidence>
<sequence length="529" mass="57840">MIFEWMADPAAWAGLATLIVLEIVLGIDNLVFIAILADKLPLHQRNRARTVGLSLALVMRLALLASIAWIVTLTYPLFTVLGSEISWRDVILIVGGTFLLFKGTMELHERLEGEHGAKSNNGVHAIFWQVIAQIIVLDAVFSLDSVITAVGMAEHLSIMVIAVIVAIGVMMLVSGPLMAFVSKHPTVVILCLGFLLMIGFSLIVEGLGFHIPKGYLYAAIGFSILIEMANQVGRRNVVKRVTTTALRDRTAQAVLRMLRGGQTAPQASEEIAAIVSTGGDESAFSAEESSMIERVLTLADRPVRSIMVPRVDAIWLDVEDDFEIILDEIRQSGRSRFPVCRGEVDAILGIAHAKDLLGKDGDGKSFDLEAVIRKPLYVTESVPILKLLEKFKTSTVHMAVVLDEHGTFEGIVTPTDILVAIAGDFPELAGEEEPYAAQRDDGGWLLDGRMPIGDVERTLERTGMQTDRDYTTLAGFVLHCLGHLPEAGEAFTWEEWRLEVVGLDGHRIDKILAVRDSSSLGRLCADFVL</sequence>
<evidence type="ECO:0000256" key="4">
    <source>
        <dbReference type="ARBA" id="ARBA00022737"/>
    </source>
</evidence>
<evidence type="ECO:0000256" key="6">
    <source>
        <dbReference type="PROSITE-ProRule" id="PRU00703"/>
    </source>
</evidence>
<feature type="transmembrane region" description="Helical" evidence="7">
    <location>
        <begin position="155"/>
        <end position="180"/>
    </location>
</feature>
<name>A0A0R3L8Z2_9BRAD</name>
<dbReference type="PANTHER" id="PTHR22777:SF30">
    <property type="entry name" value="UPF0053 PROTEIN YEGH"/>
    <property type="match status" value="1"/>
</dbReference>
<keyword evidence="4" id="KW-0677">Repeat</keyword>
<feature type="transmembrane region" description="Helical" evidence="7">
    <location>
        <begin position="57"/>
        <end position="79"/>
    </location>
</feature>
<feature type="transmembrane region" description="Helical" evidence="7">
    <location>
        <begin position="85"/>
        <end position="101"/>
    </location>
</feature>
<dbReference type="InterPro" id="IPR005496">
    <property type="entry name" value="Integral_membrane_TerC"/>
</dbReference>
<dbReference type="SUPFAM" id="SSF56176">
    <property type="entry name" value="FAD-binding/transporter-associated domain-like"/>
    <property type="match status" value="1"/>
</dbReference>
<feature type="domain" description="CBS" evidence="8">
    <location>
        <begin position="371"/>
        <end position="427"/>
    </location>
</feature>
<dbReference type="CDD" id="cd04590">
    <property type="entry name" value="CBS_pair_CorC_HlyC_assoc"/>
    <property type="match status" value="1"/>
</dbReference>
<evidence type="ECO:0000256" key="5">
    <source>
        <dbReference type="ARBA" id="ARBA00023122"/>
    </source>
</evidence>
<feature type="transmembrane region" description="Helical" evidence="7">
    <location>
        <begin position="122"/>
        <end position="143"/>
    </location>
</feature>
<dbReference type="Pfam" id="PF03741">
    <property type="entry name" value="TerC"/>
    <property type="match status" value="1"/>
</dbReference>
<accession>A0A0R3L8Z2</accession>
<dbReference type="GO" id="GO:0005886">
    <property type="term" value="C:plasma membrane"/>
    <property type="evidence" value="ECO:0007669"/>
    <property type="project" value="UniProtKB-SubCell"/>
</dbReference>
<evidence type="ECO:0000256" key="2">
    <source>
        <dbReference type="ARBA" id="ARBA00006446"/>
    </source>
</evidence>
<evidence type="ECO:0000313" key="9">
    <source>
        <dbReference type="EMBL" id="KRR04408.1"/>
    </source>
</evidence>
<feature type="domain" description="CBS" evidence="8">
    <location>
        <begin position="307"/>
        <end position="368"/>
    </location>
</feature>
<dbReference type="InterPro" id="IPR005170">
    <property type="entry name" value="Transptr-assoc_dom"/>
</dbReference>
<keyword evidence="3" id="KW-1003">Cell membrane</keyword>
<dbReference type="Pfam" id="PF03471">
    <property type="entry name" value="CorC_HlyC"/>
    <property type="match status" value="1"/>
</dbReference>
<dbReference type="GO" id="GO:0050660">
    <property type="term" value="F:flavin adenine dinucleotide binding"/>
    <property type="evidence" value="ECO:0007669"/>
    <property type="project" value="InterPro"/>
</dbReference>
<evidence type="ECO:0000313" key="10">
    <source>
        <dbReference type="Proteomes" id="UP000051913"/>
    </source>
</evidence>
<dbReference type="PANTHER" id="PTHR22777">
    <property type="entry name" value="HEMOLYSIN-RELATED"/>
    <property type="match status" value="1"/>
</dbReference>
<dbReference type="RefSeq" id="WP_057852211.1">
    <property type="nucleotide sequence ID" value="NZ_LLXX01000125.1"/>
</dbReference>
<dbReference type="Proteomes" id="UP000051913">
    <property type="component" value="Unassembled WGS sequence"/>
</dbReference>
<dbReference type="PROSITE" id="PS51371">
    <property type="entry name" value="CBS"/>
    <property type="match status" value="2"/>
</dbReference>
<feature type="transmembrane region" description="Helical" evidence="7">
    <location>
        <begin position="187"/>
        <end position="209"/>
    </location>
</feature>
<organism evidence="9 10">
    <name type="scientific">Bradyrhizobium valentinum</name>
    <dbReference type="NCBI Taxonomy" id="1518501"/>
    <lineage>
        <taxon>Bacteria</taxon>
        <taxon>Pseudomonadati</taxon>
        <taxon>Pseudomonadota</taxon>
        <taxon>Alphaproteobacteria</taxon>
        <taxon>Hyphomicrobiales</taxon>
        <taxon>Nitrobacteraceae</taxon>
        <taxon>Bradyrhizobium</taxon>
    </lineage>
</organism>